<proteinExistence type="predicted"/>
<dbReference type="Proteomes" id="UP000177052">
    <property type="component" value="Unassembled WGS sequence"/>
</dbReference>
<organism evidence="1 2">
    <name type="scientific">Candidatus Nomurabacteria bacterium RIFCSPHIGHO2_12_FULL_37_29</name>
    <dbReference type="NCBI Taxonomy" id="1801759"/>
    <lineage>
        <taxon>Bacteria</taxon>
        <taxon>Candidatus Nomuraibacteriota</taxon>
    </lineage>
</organism>
<comment type="caution">
    <text evidence="1">The sequence shown here is derived from an EMBL/GenBank/DDBJ whole genome shotgun (WGS) entry which is preliminary data.</text>
</comment>
<evidence type="ECO:0008006" key="3">
    <source>
        <dbReference type="Google" id="ProtNLM"/>
    </source>
</evidence>
<evidence type="ECO:0000313" key="2">
    <source>
        <dbReference type="Proteomes" id="UP000177052"/>
    </source>
</evidence>
<gene>
    <name evidence="1" type="ORF">A3F19_02780</name>
</gene>
<reference evidence="1 2" key="1">
    <citation type="journal article" date="2016" name="Nat. Commun.">
        <title>Thousands of microbial genomes shed light on interconnected biogeochemical processes in an aquifer system.</title>
        <authorList>
            <person name="Anantharaman K."/>
            <person name="Brown C.T."/>
            <person name="Hug L.A."/>
            <person name="Sharon I."/>
            <person name="Castelle C.J."/>
            <person name="Probst A.J."/>
            <person name="Thomas B.C."/>
            <person name="Singh A."/>
            <person name="Wilkins M.J."/>
            <person name="Karaoz U."/>
            <person name="Brodie E.L."/>
            <person name="Williams K.H."/>
            <person name="Hubbard S.S."/>
            <person name="Banfield J.F."/>
        </authorList>
    </citation>
    <scope>NUCLEOTIDE SEQUENCE [LARGE SCALE GENOMIC DNA]</scope>
</reference>
<dbReference type="SUPFAM" id="SSF53756">
    <property type="entry name" value="UDP-Glycosyltransferase/glycogen phosphorylase"/>
    <property type="match status" value="1"/>
</dbReference>
<dbReference type="AlphaFoldDB" id="A0A1F6WAJ0"/>
<sequence length="391" mass="46510">MSKITDFFKHVVFERWYKMNFVGFFRFMKYLLGNKLKTNKLAREKRILGINDFKVTDVAIGNMLEFQYRLLCEAYIHKLDKIDIVLVYDPERPVGHWKYTSWINRDNFHYHLAELFPLLNINQKLGSVFIFNSRSNFELFLNQNHKRYIACPSTFKYANDLGFARGNFGFLRDFYEREKFLPQPELPKMASLWARAFIKKNAGGKYIVAVNLRTNRFFGAHRNADMNAWQKFFQYCLKKHSDIVFVILGRKSDMSEELKELSNVIFTPEYNVNMQHTLAFIKHSLFYMATSSGPASFAILSKDIPYIIVSFHAPDAHFNYNWFKPGFIFPWQNEELQRLVWGQATIEILIKEFENLFNKVDKSRWRKNLDLENVDESVLEWPYLIDKSKSK</sequence>
<accession>A0A1F6WAJ0</accession>
<dbReference type="EMBL" id="MFUJ01000034">
    <property type="protein sequence ID" value="OGI78943.1"/>
    <property type="molecule type" value="Genomic_DNA"/>
</dbReference>
<protein>
    <recommendedName>
        <fullName evidence="3">Glycosyl transferase family 9</fullName>
    </recommendedName>
</protein>
<name>A0A1F6WAJ0_9BACT</name>
<evidence type="ECO:0000313" key="1">
    <source>
        <dbReference type="EMBL" id="OGI78943.1"/>
    </source>
</evidence>